<feature type="region of interest" description="Disordered" evidence="1">
    <location>
        <begin position="38"/>
        <end position="72"/>
    </location>
</feature>
<name>A0A9N9MNN6_9CUCU</name>
<dbReference type="EMBL" id="OU892280">
    <property type="protein sequence ID" value="CAG9768422.1"/>
    <property type="molecule type" value="Genomic_DNA"/>
</dbReference>
<evidence type="ECO:0000313" key="3">
    <source>
        <dbReference type="Proteomes" id="UP001152799"/>
    </source>
</evidence>
<accession>A0A9N9MNN6</accession>
<proteinExistence type="predicted"/>
<protein>
    <submittedName>
        <fullName evidence="2">Uncharacterized protein</fullName>
    </submittedName>
</protein>
<gene>
    <name evidence="2" type="ORF">CEUTPL_LOCUS8960</name>
</gene>
<evidence type="ECO:0000256" key="1">
    <source>
        <dbReference type="SAM" id="MobiDB-lite"/>
    </source>
</evidence>
<reference evidence="2" key="1">
    <citation type="submission" date="2022-01" db="EMBL/GenBank/DDBJ databases">
        <authorList>
            <person name="King R."/>
        </authorList>
    </citation>
    <scope>NUCLEOTIDE SEQUENCE</scope>
</reference>
<keyword evidence="3" id="KW-1185">Reference proteome</keyword>
<dbReference type="Proteomes" id="UP001152799">
    <property type="component" value="Chromosome 4"/>
</dbReference>
<feature type="compositionally biased region" description="Acidic residues" evidence="1">
    <location>
        <begin position="54"/>
        <end position="67"/>
    </location>
</feature>
<sequence length="179" mass="20395">MRDEYVKVRKGTSKSQYGPEYHLQMKFMDPHLPSVVSLLSSKSSIRGEKRNNNDDEETDSQSDDDQFDSTRTSASLKSVDKMNGLDLILLGVSKLMETYPQELSEVQSSMDEVDEICSLITKVIKQYAQSEPHLASPSISKFLMEQLANNGPLNQIENRVRARPSKVRKLTVRVKKELW</sequence>
<dbReference type="AlphaFoldDB" id="A0A9N9MNN6"/>
<organism evidence="2 3">
    <name type="scientific">Ceutorhynchus assimilis</name>
    <name type="common">cabbage seed weevil</name>
    <dbReference type="NCBI Taxonomy" id="467358"/>
    <lineage>
        <taxon>Eukaryota</taxon>
        <taxon>Metazoa</taxon>
        <taxon>Ecdysozoa</taxon>
        <taxon>Arthropoda</taxon>
        <taxon>Hexapoda</taxon>
        <taxon>Insecta</taxon>
        <taxon>Pterygota</taxon>
        <taxon>Neoptera</taxon>
        <taxon>Endopterygota</taxon>
        <taxon>Coleoptera</taxon>
        <taxon>Polyphaga</taxon>
        <taxon>Cucujiformia</taxon>
        <taxon>Curculionidae</taxon>
        <taxon>Ceutorhynchinae</taxon>
        <taxon>Ceutorhynchus</taxon>
    </lineage>
</organism>
<evidence type="ECO:0000313" key="2">
    <source>
        <dbReference type="EMBL" id="CAG9768422.1"/>
    </source>
</evidence>